<dbReference type="CDD" id="cd06587">
    <property type="entry name" value="VOC"/>
    <property type="match status" value="1"/>
</dbReference>
<dbReference type="Proteomes" id="UP000194000">
    <property type="component" value="Unassembled WGS sequence"/>
</dbReference>
<evidence type="ECO:0000313" key="3">
    <source>
        <dbReference type="Proteomes" id="UP000194000"/>
    </source>
</evidence>
<accession>A0A1X1UP49</accession>
<dbReference type="InterPro" id="IPR041581">
    <property type="entry name" value="Glyoxalase_6"/>
</dbReference>
<dbReference type="PANTHER" id="PTHR35908:SF1">
    <property type="entry name" value="CONSERVED PROTEIN"/>
    <property type="match status" value="1"/>
</dbReference>
<protein>
    <submittedName>
        <fullName evidence="2">Glyoxalase</fullName>
    </submittedName>
</protein>
<name>A0A1X1UP49_9MYCO</name>
<reference evidence="2 3" key="1">
    <citation type="submission" date="2016-01" db="EMBL/GenBank/DDBJ databases">
        <title>The new phylogeny of the genus Mycobacterium.</title>
        <authorList>
            <person name="Tarcisio F."/>
            <person name="Conor M."/>
            <person name="Antonella G."/>
            <person name="Elisabetta G."/>
            <person name="Giulia F.S."/>
            <person name="Sara T."/>
            <person name="Anna F."/>
            <person name="Clotilde B."/>
            <person name="Roberto B."/>
            <person name="Veronica D.S."/>
            <person name="Fabio R."/>
            <person name="Monica P."/>
            <person name="Olivier J."/>
            <person name="Enrico T."/>
            <person name="Nicola S."/>
        </authorList>
    </citation>
    <scope>NUCLEOTIDE SEQUENCE [LARGE SCALE GENOMIC DNA]</scope>
    <source>
        <strain evidence="2 3">DSM 45731</strain>
    </source>
</reference>
<dbReference type="InterPro" id="IPR037523">
    <property type="entry name" value="VOC_core"/>
</dbReference>
<dbReference type="SUPFAM" id="SSF54593">
    <property type="entry name" value="Glyoxalase/Bleomycin resistance protein/Dihydroxybiphenyl dioxygenase"/>
    <property type="match status" value="1"/>
</dbReference>
<dbReference type="STRING" id="1260918.AWC06_19770"/>
<dbReference type="InterPro" id="IPR029068">
    <property type="entry name" value="Glyas_Bleomycin-R_OHBP_Dase"/>
</dbReference>
<dbReference type="OrthoDB" id="3212826at2"/>
<organism evidence="2 3">
    <name type="scientific">Mycobacterium fragae</name>
    <dbReference type="NCBI Taxonomy" id="1260918"/>
    <lineage>
        <taxon>Bacteria</taxon>
        <taxon>Bacillati</taxon>
        <taxon>Actinomycetota</taxon>
        <taxon>Actinomycetes</taxon>
        <taxon>Mycobacteriales</taxon>
        <taxon>Mycobacteriaceae</taxon>
        <taxon>Mycobacterium</taxon>
    </lineage>
</organism>
<proteinExistence type="predicted"/>
<comment type="caution">
    <text evidence="2">The sequence shown here is derived from an EMBL/GenBank/DDBJ whole genome shotgun (WGS) entry which is preliminary data.</text>
</comment>
<evidence type="ECO:0000259" key="1">
    <source>
        <dbReference type="PROSITE" id="PS51819"/>
    </source>
</evidence>
<dbReference type="PROSITE" id="PS51819">
    <property type="entry name" value="VOC"/>
    <property type="match status" value="1"/>
</dbReference>
<feature type="domain" description="VOC" evidence="1">
    <location>
        <begin position="4"/>
        <end position="115"/>
    </location>
</feature>
<evidence type="ECO:0000313" key="2">
    <source>
        <dbReference type="EMBL" id="ORV58630.1"/>
    </source>
</evidence>
<dbReference type="Gene3D" id="3.10.180.10">
    <property type="entry name" value="2,3-Dihydroxybiphenyl 1,2-Dioxygenase, domain 1"/>
    <property type="match status" value="1"/>
</dbReference>
<dbReference type="Pfam" id="PF18029">
    <property type="entry name" value="Glyoxalase_6"/>
    <property type="match status" value="1"/>
</dbReference>
<sequence>MALKTEMVTFDCADPAKLAQWWAEQFDGKTQELIPGEFIAVIRSEGPRLGFQKVPDPTPGKNRVHLDFSAADVDGEVSRLSAAGATEVGRHSIGENFRWVVMADPGGNLFCVAGSS</sequence>
<keyword evidence="3" id="KW-1185">Reference proteome</keyword>
<dbReference type="EMBL" id="LQOW01000026">
    <property type="protein sequence ID" value="ORV58630.1"/>
    <property type="molecule type" value="Genomic_DNA"/>
</dbReference>
<dbReference type="AlphaFoldDB" id="A0A1X1UP49"/>
<gene>
    <name evidence="2" type="ORF">AWC06_19770</name>
</gene>
<dbReference type="PANTHER" id="PTHR35908">
    <property type="entry name" value="HYPOTHETICAL FUSION PROTEIN"/>
    <property type="match status" value="1"/>
</dbReference>
<dbReference type="RefSeq" id="WP_085198885.1">
    <property type="nucleotide sequence ID" value="NZ_JACKVI010000009.1"/>
</dbReference>